<feature type="region of interest" description="Disordered" evidence="4">
    <location>
        <begin position="136"/>
        <end position="160"/>
    </location>
</feature>
<feature type="compositionally biased region" description="Basic and acidic residues" evidence="4">
    <location>
        <begin position="1091"/>
        <end position="1109"/>
    </location>
</feature>
<feature type="region of interest" description="Disordered" evidence="4">
    <location>
        <begin position="34"/>
        <end position="72"/>
    </location>
</feature>
<feature type="compositionally biased region" description="Pro residues" evidence="4">
    <location>
        <begin position="1078"/>
        <end position="1088"/>
    </location>
</feature>
<organism evidence="6 7">
    <name type="scientific">Triparma columacea</name>
    <dbReference type="NCBI Taxonomy" id="722753"/>
    <lineage>
        <taxon>Eukaryota</taxon>
        <taxon>Sar</taxon>
        <taxon>Stramenopiles</taxon>
        <taxon>Ochrophyta</taxon>
        <taxon>Bolidophyceae</taxon>
        <taxon>Parmales</taxon>
        <taxon>Triparmaceae</taxon>
        <taxon>Triparma</taxon>
    </lineage>
</organism>
<dbReference type="SUPFAM" id="SSF52047">
    <property type="entry name" value="RNI-like"/>
    <property type="match status" value="1"/>
</dbReference>
<feature type="region of interest" description="Disordered" evidence="4">
    <location>
        <begin position="195"/>
        <end position="222"/>
    </location>
</feature>
<keyword evidence="3" id="KW-0106">Calcium</keyword>
<feature type="compositionally biased region" description="Low complexity" evidence="4">
    <location>
        <begin position="1242"/>
        <end position="1264"/>
    </location>
</feature>
<comment type="similarity">
    <text evidence="1">Belongs to the centrin family.</text>
</comment>
<dbReference type="GO" id="GO:0043226">
    <property type="term" value="C:organelle"/>
    <property type="evidence" value="ECO:0007669"/>
    <property type="project" value="UniProtKB-ARBA"/>
</dbReference>
<evidence type="ECO:0000256" key="2">
    <source>
        <dbReference type="ARBA" id="ARBA00022737"/>
    </source>
</evidence>
<keyword evidence="2" id="KW-0677">Repeat</keyword>
<dbReference type="Pfam" id="PF14771">
    <property type="entry name" value="DUF4476"/>
    <property type="match status" value="1"/>
</dbReference>
<feature type="compositionally biased region" description="Basic and acidic residues" evidence="4">
    <location>
        <begin position="1200"/>
        <end position="1217"/>
    </location>
</feature>
<feature type="compositionally biased region" description="Low complexity" evidence="4">
    <location>
        <begin position="142"/>
        <end position="154"/>
    </location>
</feature>
<evidence type="ECO:0000313" key="7">
    <source>
        <dbReference type="Proteomes" id="UP001165065"/>
    </source>
</evidence>
<feature type="region of interest" description="Disordered" evidence="4">
    <location>
        <begin position="1068"/>
        <end position="1157"/>
    </location>
</feature>
<dbReference type="InterPro" id="IPR028011">
    <property type="entry name" value="DUF4476"/>
</dbReference>
<dbReference type="Proteomes" id="UP001165065">
    <property type="component" value="Unassembled WGS sequence"/>
</dbReference>
<name>A0A9W7FY50_9STRA</name>
<dbReference type="InterPro" id="IPR018247">
    <property type="entry name" value="EF_Hand_1_Ca_BS"/>
</dbReference>
<dbReference type="PROSITE" id="PS00018">
    <property type="entry name" value="EF_HAND_1"/>
    <property type="match status" value="1"/>
</dbReference>
<feature type="compositionally biased region" description="Acidic residues" evidence="4">
    <location>
        <begin position="209"/>
        <end position="221"/>
    </location>
</feature>
<evidence type="ECO:0000259" key="5">
    <source>
        <dbReference type="PROSITE" id="PS50222"/>
    </source>
</evidence>
<dbReference type="SMART" id="SM00368">
    <property type="entry name" value="LRR_RI"/>
    <property type="match status" value="5"/>
</dbReference>
<dbReference type="Gene3D" id="1.10.238.10">
    <property type="entry name" value="EF-hand"/>
    <property type="match status" value="1"/>
</dbReference>
<feature type="compositionally biased region" description="Gly residues" evidence="4">
    <location>
        <begin position="1335"/>
        <end position="1349"/>
    </location>
</feature>
<keyword evidence="7" id="KW-1185">Reference proteome</keyword>
<dbReference type="SUPFAM" id="SSF47473">
    <property type="entry name" value="EF-hand"/>
    <property type="match status" value="1"/>
</dbReference>
<gene>
    <name evidence="6" type="ORF">TrCOL_g8754</name>
</gene>
<evidence type="ECO:0000256" key="4">
    <source>
        <dbReference type="SAM" id="MobiDB-lite"/>
    </source>
</evidence>
<dbReference type="OrthoDB" id="120976at2759"/>
<dbReference type="SMART" id="SM00054">
    <property type="entry name" value="EFh"/>
    <property type="match status" value="2"/>
</dbReference>
<dbReference type="InterPro" id="IPR052394">
    <property type="entry name" value="LRR-containing"/>
</dbReference>
<comment type="caution">
    <text evidence="6">The sequence shown here is derived from an EMBL/GenBank/DDBJ whole genome shotgun (WGS) entry which is preliminary data.</text>
</comment>
<dbReference type="CDD" id="cd00051">
    <property type="entry name" value="EFh"/>
    <property type="match status" value="1"/>
</dbReference>
<feature type="compositionally biased region" description="Polar residues" evidence="4">
    <location>
        <begin position="1144"/>
        <end position="1154"/>
    </location>
</feature>
<dbReference type="EMBL" id="BRYA01000637">
    <property type="protein sequence ID" value="GMI26923.1"/>
    <property type="molecule type" value="Genomic_DNA"/>
</dbReference>
<feature type="region of interest" description="Disordered" evidence="4">
    <location>
        <begin position="1330"/>
        <end position="1349"/>
    </location>
</feature>
<sequence>MQDELDSKPRRVIDVKAARLEYIVQLENCIRARAEMPHNQVEDDSDSSSGSSSTSTDSEEEADDFKSAKNDEDDFLNSAFRSQITGVEDSEDQEFQNLTPEKILEDLRRTSGMKHGKGQFRASHALSMRRKLSSYHRNGIPSSMRGRAGRRGSAFESSKFMKSRRLSQRIGLGLRDREALQEMARHIEAGKAVDLLKKIPQSDSGTESSSDESENEGTTEDQAEHYHSYHLYSIFEQLHSPGVSGRPGSARTVYLRKCEQEMTAPLPIFDHIRQNASGLVDMKLSRYGIGDHATVAFGEFLRHCPLKVNSLEVSHNSIMNRGMTILMRAISRHPLIKILDISSNRPQRSAIISLTDLFLQPEPIQLVELRLSNCNIGDRNMMILAEGLAESKTLESLKIDKNNLTMCGRDIAYILHENTILTDLDLGWNQLRNEEAAMVARSLIGNETLTALNLSYNHFGKDAAIFSIAKFITDSDVIQILNISYNSVKERGSICIADALKQSSSLKELFMDGNPVGPKGGRELLKMIANNGNMRMISLDHCNFEMPDDGPIPFDINEPNGFYKLDLSLPYDRMIAKSLQELAYTQGGECWRGEKLDGVFFDFPEDDPMAWDVPEEGILELAFVSNKPLENSEMNASQFEIIKRQITNKGSGHGDNQAQGLISQLSNTFAFNSSQVGEIIENFENSSSKVSVATRLFTQVIDTDNAEKLLSKLNQLERKQVEKKLGQFYYFNNRNPTGHYRLNLNLEFERLVATRIAECNKIERLSSRMEGKMDLTQKGNWENLRNETYNGEPFSYTTNFEIPDKGIFEFDYVSTVRPESEAVPMSDSEFDAFFKEYITLEHDIEIDEEELEEIFLQFDDDGGGTIDVEELGMIMRSLGQVMSDEEVAGMFNEMDDDGSGGIDFDEFLDLWEMILKRVKEQDRLITLRRQSANVFVSAKQIALMLKRFFKPLERVEIFVIFFCRLVDEENMHLALGELIEAEKEALMHRLGALNLFNPFKPDGRYTLDLAQHDTHLLATILIKLAIGESGNAIYNECYNGFPFSLPASWTKLLPRKGVYELSFLTPPPLSERKEIPPKPKPQPPPMSPPSTEERPRRSTKKDTKRERRSSAVLSPASISRDSRGVGKPALLKQGTMKGGIFLSSPGNKSSNAYPGNTKLRRTVAEKYLGWEFMEEDDENDLSSQHEALSRRRSSVQSKINTDDIRDTLIMKERERSRLGTGGWGDEEPSNSGFTPPMKSRGFRGSMTGTSRSSRRSMTGTSRSSRASRESIGRSRMGSKVRRSSGGKDKEEEGELNLDEIRESVFNEIAIKRKTKWDEINRKDSNLKQEMIESIGGEGGVGGGDGRGGG</sequence>
<dbReference type="InterPro" id="IPR001611">
    <property type="entry name" value="Leu-rich_rpt"/>
</dbReference>
<accession>A0A9W7FY50</accession>
<evidence type="ECO:0000313" key="6">
    <source>
        <dbReference type="EMBL" id="GMI26923.1"/>
    </source>
</evidence>
<dbReference type="InterPro" id="IPR002048">
    <property type="entry name" value="EF_hand_dom"/>
</dbReference>
<dbReference type="PANTHER" id="PTHR24114:SF2">
    <property type="entry name" value="F-BOX DOMAIN-CONTAINING PROTEIN-RELATED"/>
    <property type="match status" value="1"/>
</dbReference>
<feature type="domain" description="EF-hand" evidence="5">
    <location>
        <begin position="846"/>
        <end position="881"/>
    </location>
</feature>
<dbReference type="Pfam" id="PF13833">
    <property type="entry name" value="EF-hand_8"/>
    <property type="match status" value="1"/>
</dbReference>
<proteinExistence type="inferred from homology"/>
<dbReference type="FunFam" id="1.10.238.10:FF:000178">
    <property type="entry name" value="Calmodulin-2 A"/>
    <property type="match status" value="1"/>
</dbReference>
<reference evidence="7" key="1">
    <citation type="journal article" date="2023" name="Commun. Biol.">
        <title>Genome analysis of Parmales, the sister group of diatoms, reveals the evolutionary specialization of diatoms from phago-mixotrophs to photoautotrophs.</title>
        <authorList>
            <person name="Ban H."/>
            <person name="Sato S."/>
            <person name="Yoshikawa S."/>
            <person name="Yamada K."/>
            <person name="Nakamura Y."/>
            <person name="Ichinomiya M."/>
            <person name="Sato N."/>
            <person name="Blanc-Mathieu R."/>
            <person name="Endo H."/>
            <person name="Kuwata A."/>
            <person name="Ogata H."/>
        </authorList>
    </citation>
    <scope>NUCLEOTIDE SEQUENCE [LARGE SCALE GENOMIC DNA]</scope>
</reference>
<feature type="region of interest" description="Disordered" evidence="4">
    <location>
        <begin position="1176"/>
        <end position="1302"/>
    </location>
</feature>
<feature type="compositionally biased region" description="Low complexity" evidence="4">
    <location>
        <begin position="47"/>
        <end position="56"/>
    </location>
</feature>
<dbReference type="PANTHER" id="PTHR24114">
    <property type="entry name" value="LEUCINE RICH REPEAT FAMILY PROTEIN"/>
    <property type="match status" value="1"/>
</dbReference>
<evidence type="ECO:0000256" key="1">
    <source>
        <dbReference type="ARBA" id="ARBA00005253"/>
    </source>
</evidence>
<feature type="domain" description="EF-hand" evidence="5">
    <location>
        <begin position="882"/>
        <end position="917"/>
    </location>
</feature>
<dbReference type="GO" id="GO:0005509">
    <property type="term" value="F:calcium ion binding"/>
    <property type="evidence" value="ECO:0007669"/>
    <property type="project" value="InterPro"/>
</dbReference>
<dbReference type="Gene3D" id="3.80.10.10">
    <property type="entry name" value="Ribonuclease Inhibitor"/>
    <property type="match status" value="3"/>
</dbReference>
<evidence type="ECO:0000256" key="3">
    <source>
        <dbReference type="ARBA" id="ARBA00022837"/>
    </source>
</evidence>
<dbReference type="InterPro" id="IPR032675">
    <property type="entry name" value="LRR_dom_sf"/>
</dbReference>
<dbReference type="InterPro" id="IPR011992">
    <property type="entry name" value="EF-hand-dom_pair"/>
</dbReference>
<dbReference type="PROSITE" id="PS50222">
    <property type="entry name" value="EF_HAND_2"/>
    <property type="match status" value="2"/>
</dbReference>
<protein>
    <recommendedName>
        <fullName evidence="5">EF-hand domain-containing protein</fullName>
    </recommendedName>
</protein>
<dbReference type="Pfam" id="PF13516">
    <property type="entry name" value="LRR_6"/>
    <property type="match status" value="1"/>
</dbReference>